<evidence type="ECO:0000256" key="1">
    <source>
        <dbReference type="ARBA" id="ARBA00022723"/>
    </source>
</evidence>
<dbReference type="Gene3D" id="3.60.21.10">
    <property type="match status" value="1"/>
</dbReference>
<evidence type="ECO:0000256" key="2">
    <source>
        <dbReference type="ARBA" id="ARBA00022801"/>
    </source>
</evidence>
<evidence type="ECO:0000256" key="4">
    <source>
        <dbReference type="ARBA" id="ARBA00025742"/>
    </source>
</evidence>
<proteinExistence type="inferred from homology"/>
<evidence type="ECO:0000259" key="5">
    <source>
        <dbReference type="Pfam" id="PF00149"/>
    </source>
</evidence>
<dbReference type="Pfam" id="PF00149">
    <property type="entry name" value="Metallophos"/>
    <property type="match status" value="1"/>
</dbReference>
<protein>
    <submittedName>
        <fullName evidence="6">Metallophosphoesterase</fullName>
    </submittedName>
</protein>
<keyword evidence="1" id="KW-0479">Metal-binding</keyword>
<dbReference type="PANTHER" id="PTHR42988">
    <property type="entry name" value="PHOSPHOHYDROLASE"/>
    <property type="match status" value="1"/>
</dbReference>
<dbReference type="PANTHER" id="PTHR42988:SF2">
    <property type="entry name" value="CYCLIC NUCLEOTIDE PHOSPHODIESTERASE CBUA0032-RELATED"/>
    <property type="match status" value="1"/>
</dbReference>
<keyword evidence="3" id="KW-0408">Iron</keyword>
<dbReference type="EMBL" id="CP124755">
    <property type="protein sequence ID" value="WGZ91162.1"/>
    <property type="molecule type" value="Genomic_DNA"/>
</dbReference>
<sequence length="265" mass="29780">MNTLRLWQITDTHCYADDQLALEWSALPVYPNLSLQRVLAHFQQQLGEASQAAEALIISGDLAQAETLATYQRLNQLLHVLPIPTYALPGNHDQPHLMQQGLNGRVSCPSIVQFDQWFILLLDTSKPNHSDGHLSAEQLANLQQQLAQLPADAYAIIFMHHQPELINSAWMDVMGLQQKAAFWQTLAPFPQVKAVFHGHIHHEYYTVHRFANGRCIPIYGTPATSIQLQANHPVFALASDQPAWRTIELKSDGSLITLVNYLSKL</sequence>
<dbReference type="SUPFAM" id="SSF56300">
    <property type="entry name" value="Metallo-dependent phosphatases"/>
    <property type="match status" value="1"/>
</dbReference>
<comment type="similarity">
    <text evidence="4">Belongs to the cyclic nucleotide phosphodiesterase class-III family.</text>
</comment>
<name>A0AA95H546_9GAMM</name>
<dbReference type="KEGG" id="tdu:QJT80_01525"/>
<keyword evidence="2" id="KW-0378">Hydrolase</keyword>
<dbReference type="InterPro" id="IPR029052">
    <property type="entry name" value="Metallo-depent_PP-like"/>
</dbReference>
<dbReference type="GO" id="GO:0046872">
    <property type="term" value="F:metal ion binding"/>
    <property type="evidence" value="ECO:0007669"/>
    <property type="project" value="UniProtKB-KW"/>
</dbReference>
<reference evidence="6" key="2">
    <citation type="submission" date="2023-04" db="EMBL/GenBank/DDBJ databases">
        <authorList>
            <person name="Beletskiy A.V."/>
            <person name="Mardanov A.V."/>
            <person name="Ravin N.V."/>
        </authorList>
    </citation>
    <scope>NUCLEOTIDE SEQUENCE</scope>
    <source>
        <strain evidence="6">GKL-01</strain>
    </source>
</reference>
<feature type="domain" description="Calcineurin-like phosphoesterase" evidence="5">
    <location>
        <begin position="4"/>
        <end position="202"/>
    </location>
</feature>
<accession>A0AA95H546</accession>
<organism evidence="6">
    <name type="scientific">Candidatus Thiocaldithrix dubininis</name>
    <dbReference type="NCBI Taxonomy" id="3080823"/>
    <lineage>
        <taxon>Bacteria</taxon>
        <taxon>Pseudomonadati</taxon>
        <taxon>Pseudomonadota</taxon>
        <taxon>Gammaproteobacteria</taxon>
        <taxon>Thiotrichales</taxon>
        <taxon>Thiotrichaceae</taxon>
        <taxon>Candidatus Thiocaldithrix</taxon>
    </lineage>
</organism>
<evidence type="ECO:0000256" key="3">
    <source>
        <dbReference type="ARBA" id="ARBA00023004"/>
    </source>
</evidence>
<dbReference type="AlphaFoldDB" id="A0AA95H546"/>
<dbReference type="InterPro" id="IPR004843">
    <property type="entry name" value="Calcineurin-like_PHP"/>
</dbReference>
<dbReference type="InterPro" id="IPR050884">
    <property type="entry name" value="CNP_phosphodiesterase-III"/>
</dbReference>
<dbReference type="GO" id="GO:0016787">
    <property type="term" value="F:hydrolase activity"/>
    <property type="evidence" value="ECO:0007669"/>
    <property type="project" value="UniProtKB-KW"/>
</dbReference>
<evidence type="ECO:0000313" key="6">
    <source>
        <dbReference type="EMBL" id="WGZ91162.1"/>
    </source>
</evidence>
<reference evidence="6" key="1">
    <citation type="journal article" date="2023" name="Int. J. Mol. Sci.">
        <title>Metagenomics Revealed a New Genus 'Candidatus Thiocaldithrix dubininis' gen. nov., sp. nov. and a New Species 'Candidatus Thiothrix putei' sp. nov. in the Family Thiotrichaceae, Some Members of Which Have Traits of Both Na+- and H+-Motive Energetics.</title>
        <authorList>
            <person name="Ravin N.V."/>
            <person name="Muntyan M.S."/>
            <person name="Smolyakov D.D."/>
            <person name="Rudenko T.S."/>
            <person name="Beletsky A.V."/>
            <person name="Mardanov A.V."/>
            <person name="Grabovich M.Y."/>
        </authorList>
    </citation>
    <scope>NUCLEOTIDE SEQUENCE</scope>
    <source>
        <strain evidence="6">GKL-01</strain>
    </source>
</reference>
<dbReference type="Proteomes" id="UP001300672">
    <property type="component" value="Chromosome"/>
</dbReference>
<gene>
    <name evidence="6" type="ORF">QJT80_01525</name>
</gene>